<sequence>MSDISVLIGPGIGGMLAYLITDYYFSKVATLGEYETDFATQHGEYRVHIVRMGSIRPYIKVKIQDKTRSRQRSKAFRQKDLIERYDAEKLDEVVDEVLRWYENTALKKLNR</sequence>
<comment type="caution">
    <text evidence="1">The sequence shown here is derived from an EMBL/GenBank/DDBJ whole genome shotgun (WGS) entry which is preliminary data.</text>
</comment>
<dbReference type="AlphaFoldDB" id="A0A2T0LFU7"/>
<organism evidence="1 2">
    <name type="scientific">Planifilum fimeticola</name>
    <dbReference type="NCBI Taxonomy" id="201975"/>
    <lineage>
        <taxon>Bacteria</taxon>
        <taxon>Bacillati</taxon>
        <taxon>Bacillota</taxon>
        <taxon>Bacilli</taxon>
        <taxon>Bacillales</taxon>
        <taxon>Thermoactinomycetaceae</taxon>
        <taxon>Planifilum</taxon>
    </lineage>
</organism>
<gene>
    <name evidence="1" type="ORF">CLV97_10838</name>
</gene>
<accession>A0A2T0LFU7</accession>
<dbReference type="Proteomes" id="UP000237797">
    <property type="component" value="Unassembled WGS sequence"/>
</dbReference>
<dbReference type="OrthoDB" id="9882231at2"/>
<dbReference type="EMBL" id="PVNE01000008">
    <property type="protein sequence ID" value="PRX41109.1"/>
    <property type="molecule type" value="Genomic_DNA"/>
</dbReference>
<dbReference type="RefSeq" id="WP_106344746.1">
    <property type="nucleotide sequence ID" value="NZ_PVNE01000008.1"/>
</dbReference>
<evidence type="ECO:0000313" key="2">
    <source>
        <dbReference type="Proteomes" id="UP000237797"/>
    </source>
</evidence>
<keyword evidence="2" id="KW-1185">Reference proteome</keyword>
<proteinExistence type="predicted"/>
<protein>
    <submittedName>
        <fullName evidence="1">Uncharacterized protein</fullName>
    </submittedName>
</protein>
<reference evidence="1 2" key="1">
    <citation type="submission" date="2018-03" db="EMBL/GenBank/DDBJ databases">
        <title>Genomic Encyclopedia of Archaeal and Bacterial Type Strains, Phase II (KMG-II): from individual species to whole genera.</title>
        <authorList>
            <person name="Goeker M."/>
        </authorList>
    </citation>
    <scope>NUCLEOTIDE SEQUENCE [LARGE SCALE GENOMIC DNA]</scope>
    <source>
        <strain evidence="1 2">DSM 44946</strain>
    </source>
</reference>
<evidence type="ECO:0000313" key="1">
    <source>
        <dbReference type="EMBL" id="PRX41109.1"/>
    </source>
</evidence>
<name>A0A2T0LFU7_9BACL</name>